<name>A0A219AS89_METCM</name>
<dbReference type="RefSeq" id="XP_022285525.1">
    <property type="nucleotide sequence ID" value="XM_022429437.1"/>
</dbReference>
<dbReference type="EMBL" id="LSBJ02000003">
    <property type="protein sequence ID" value="OWT43075.1"/>
    <property type="molecule type" value="Genomic_DNA"/>
</dbReference>
<organism evidence="1 2">
    <name type="scientific">Pochonia chlamydosporia 170</name>
    <dbReference type="NCBI Taxonomy" id="1380566"/>
    <lineage>
        <taxon>Eukaryota</taxon>
        <taxon>Fungi</taxon>
        <taxon>Dikarya</taxon>
        <taxon>Ascomycota</taxon>
        <taxon>Pezizomycotina</taxon>
        <taxon>Sordariomycetes</taxon>
        <taxon>Hypocreomycetidae</taxon>
        <taxon>Hypocreales</taxon>
        <taxon>Clavicipitaceae</taxon>
        <taxon>Pochonia</taxon>
    </lineage>
</organism>
<comment type="caution">
    <text evidence="1">The sequence shown here is derived from an EMBL/GenBank/DDBJ whole genome shotgun (WGS) entry which is preliminary data.</text>
</comment>
<accession>A0A219AS89</accession>
<protein>
    <submittedName>
        <fullName evidence="1">Uncharacterized protein</fullName>
    </submittedName>
</protein>
<dbReference type="GeneID" id="33936675"/>
<dbReference type="Proteomes" id="UP000078397">
    <property type="component" value="Unassembled WGS sequence"/>
</dbReference>
<proteinExistence type="predicted"/>
<evidence type="ECO:0000313" key="1">
    <source>
        <dbReference type="EMBL" id="OWT43075.1"/>
    </source>
</evidence>
<gene>
    <name evidence="1" type="ORF">VFPPC_17749</name>
</gene>
<dbReference type="AlphaFoldDB" id="A0A219AS89"/>
<reference evidence="1 2" key="1">
    <citation type="journal article" date="2016" name="PLoS Pathog.">
        <title>Biosynthesis of antibiotic leucinostatins in bio-control fungus Purpureocillium lilacinum and their inhibition on phytophthora revealed by genome mining.</title>
        <authorList>
            <person name="Wang G."/>
            <person name="Liu Z."/>
            <person name="Lin R."/>
            <person name="Li E."/>
            <person name="Mao Z."/>
            <person name="Ling J."/>
            <person name="Yang Y."/>
            <person name="Yin W.B."/>
            <person name="Xie B."/>
        </authorList>
    </citation>
    <scope>NUCLEOTIDE SEQUENCE [LARGE SCALE GENOMIC DNA]</scope>
    <source>
        <strain evidence="1">170</strain>
    </source>
</reference>
<keyword evidence="2" id="KW-1185">Reference proteome</keyword>
<sequence>MPSIYHGPDQLSGGFLASSQCTMGAGVGKLKAVKVLNKYAPGLLELRNSEWCRHNFSMGFWLFDGVSTCRWSGPLVISHIPMCNTNHGGPSATQPVPCPLMHIVCIFMTLFASRQLRGDRIATIQKPCQYRSSLPAEDREGLKPELSFRRSDDATSYWHRWVLEGAAPNLLLLKVTTHPLAAWAEMTAFNIKYKLAPIFPFLIPHAPQSQARHAVVGRKTQLFGSCSCHFCLPPRSVGNMWPMCMG</sequence>
<evidence type="ECO:0000313" key="2">
    <source>
        <dbReference type="Proteomes" id="UP000078397"/>
    </source>
</evidence>
<dbReference type="KEGG" id="pchm:VFPPC_17749"/>